<sequence length="564" mass="64623">MQARRRKNYSPRRSHFTEEVSLSSSQNVEDRAMLTNINLHPTPASPYQGTQSDHSTAVTTPETQAYVGDQSFMDPLVTHNEYPVPQIEGTTRARFSRELLKGMDATTLPPRVKVQALADTYFQHLYQRAPVIDRSDLFREQPSDLICQTLCLMGSILRHPGIQSPLEESDEYYCKAKALLFANHEADHHQVLKALCLLSFRNITPPRVLSLESAYQWLGMATRLAYQMGLHRESTYSTLETPGNARRIIWTLSIQDKLQSACFGRPSAIVDPEFDVQPVQLSDFEDQNTQAKFFIEYMNLNIILGRIVDCHTQKGEHALDKTTNILQSLQQWINNLPEELRLYDDTERHPFRRDVHELHINYFVCIVVFCRLFGHCITRSVSSNASLVASSCIARIYEEIFLRDEINYLMPINNWFLMVGCAPQIQEKTSNSGQDALCTEELHILMTALRYMGLKWPPAKTLLDIIERLSTVESMKPKLQNQGIYSQQEDDRINESWPCHQSSGVMRALFPFPPSLSPRMGLIDEVFEDSGDRFAFENIPDLGGDELNWIFDQYQLGYVEASLV</sequence>
<dbReference type="STRING" id="416450.A0A1V6QGS6"/>
<protein>
    <recommendedName>
        <fullName evidence="7">Xylanolytic transcriptional activator regulatory domain-containing protein</fullName>
    </recommendedName>
</protein>
<dbReference type="Proteomes" id="UP000191672">
    <property type="component" value="Unassembled WGS sequence"/>
</dbReference>
<proteinExistence type="predicted"/>
<keyword evidence="3" id="KW-0238">DNA-binding</keyword>
<accession>A0A1V6QGS6</accession>
<keyword evidence="4" id="KW-0804">Transcription</keyword>
<dbReference type="GO" id="GO:0003677">
    <property type="term" value="F:DNA binding"/>
    <property type="evidence" value="ECO:0007669"/>
    <property type="project" value="UniProtKB-KW"/>
</dbReference>
<dbReference type="InterPro" id="IPR052073">
    <property type="entry name" value="Amide_Lactam_Regulators"/>
</dbReference>
<dbReference type="PANTHER" id="PTHR47171">
    <property type="entry name" value="FARA-RELATED"/>
    <property type="match status" value="1"/>
</dbReference>
<organism evidence="8 9">
    <name type="scientific">Penicillium antarcticum</name>
    <dbReference type="NCBI Taxonomy" id="416450"/>
    <lineage>
        <taxon>Eukaryota</taxon>
        <taxon>Fungi</taxon>
        <taxon>Dikarya</taxon>
        <taxon>Ascomycota</taxon>
        <taxon>Pezizomycotina</taxon>
        <taxon>Eurotiomycetes</taxon>
        <taxon>Eurotiomycetidae</taxon>
        <taxon>Eurotiales</taxon>
        <taxon>Aspergillaceae</taxon>
        <taxon>Penicillium</taxon>
    </lineage>
</organism>
<dbReference type="EMBL" id="MDYN01000004">
    <property type="protein sequence ID" value="OQD88424.1"/>
    <property type="molecule type" value="Genomic_DNA"/>
</dbReference>
<keyword evidence="2" id="KW-0805">Transcription regulation</keyword>
<evidence type="ECO:0000256" key="3">
    <source>
        <dbReference type="ARBA" id="ARBA00023125"/>
    </source>
</evidence>
<keyword evidence="9" id="KW-1185">Reference proteome</keyword>
<feature type="region of interest" description="Disordered" evidence="6">
    <location>
        <begin position="1"/>
        <end position="27"/>
    </location>
</feature>
<keyword evidence="5" id="KW-0539">Nucleus</keyword>
<evidence type="ECO:0000313" key="9">
    <source>
        <dbReference type="Proteomes" id="UP000191672"/>
    </source>
</evidence>
<name>A0A1V6QGS6_9EURO</name>
<reference evidence="9" key="1">
    <citation type="journal article" date="2017" name="Nat. Microbiol.">
        <title>Global analysis of biosynthetic gene clusters reveals vast potential of secondary metabolite production in Penicillium species.</title>
        <authorList>
            <person name="Nielsen J.C."/>
            <person name="Grijseels S."/>
            <person name="Prigent S."/>
            <person name="Ji B."/>
            <person name="Dainat J."/>
            <person name="Nielsen K.F."/>
            <person name="Frisvad J.C."/>
            <person name="Workman M."/>
            <person name="Nielsen J."/>
        </authorList>
    </citation>
    <scope>NUCLEOTIDE SEQUENCE [LARGE SCALE GENOMIC DNA]</scope>
    <source>
        <strain evidence="9">IBT 31811</strain>
    </source>
</reference>
<keyword evidence="1" id="KW-0862">Zinc</keyword>
<evidence type="ECO:0000256" key="1">
    <source>
        <dbReference type="ARBA" id="ARBA00022833"/>
    </source>
</evidence>
<evidence type="ECO:0000256" key="2">
    <source>
        <dbReference type="ARBA" id="ARBA00023015"/>
    </source>
</evidence>
<evidence type="ECO:0000256" key="5">
    <source>
        <dbReference type="ARBA" id="ARBA00023242"/>
    </source>
</evidence>
<evidence type="ECO:0000313" key="8">
    <source>
        <dbReference type="EMBL" id="OQD88424.1"/>
    </source>
</evidence>
<feature type="compositionally biased region" description="Basic residues" evidence="6">
    <location>
        <begin position="1"/>
        <end position="14"/>
    </location>
</feature>
<feature type="domain" description="Xylanolytic transcriptional activator regulatory" evidence="7">
    <location>
        <begin position="214"/>
        <end position="284"/>
    </location>
</feature>
<dbReference type="CDD" id="cd12148">
    <property type="entry name" value="fungal_TF_MHR"/>
    <property type="match status" value="1"/>
</dbReference>
<dbReference type="InterPro" id="IPR007219">
    <property type="entry name" value="XnlR_reg_dom"/>
</dbReference>
<dbReference type="Pfam" id="PF04082">
    <property type="entry name" value="Fungal_trans"/>
    <property type="match status" value="1"/>
</dbReference>
<evidence type="ECO:0000256" key="6">
    <source>
        <dbReference type="SAM" id="MobiDB-lite"/>
    </source>
</evidence>
<dbReference type="SMART" id="SM00906">
    <property type="entry name" value="Fungal_trans"/>
    <property type="match status" value="1"/>
</dbReference>
<evidence type="ECO:0000256" key="4">
    <source>
        <dbReference type="ARBA" id="ARBA00023163"/>
    </source>
</evidence>
<dbReference type="PANTHER" id="PTHR47171:SF3">
    <property type="entry name" value="FARA-RELATED"/>
    <property type="match status" value="1"/>
</dbReference>
<comment type="caution">
    <text evidence="8">The sequence shown here is derived from an EMBL/GenBank/DDBJ whole genome shotgun (WGS) entry which is preliminary data.</text>
</comment>
<dbReference type="GO" id="GO:0008270">
    <property type="term" value="F:zinc ion binding"/>
    <property type="evidence" value="ECO:0007669"/>
    <property type="project" value="InterPro"/>
</dbReference>
<dbReference type="GO" id="GO:0006351">
    <property type="term" value="P:DNA-templated transcription"/>
    <property type="evidence" value="ECO:0007669"/>
    <property type="project" value="InterPro"/>
</dbReference>
<evidence type="ECO:0000259" key="7">
    <source>
        <dbReference type="SMART" id="SM00906"/>
    </source>
</evidence>
<gene>
    <name evidence="8" type="ORF">PENANT_c004G02406</name>
</gene>
<dbReference type="AlphaFoldDB" id="A0A1V6QGS6"/>